<name>A0A4R3Z8C0_9FIRM</name>
<dbReference type="PANTHER" id="PTHR22550:SF9">
    <property type="entry name" value="STAGE V SPORULATION PROTEIN AF"/>
    <property type="match status" value="1"/>
</dbReference>
<dbReference type="Pfam" id="PF03323">
    <property type="entry name" value="GerA"/>
    <property type="match status" value="1"/>
</dbReference>
<dbReference type="GO" id="GO:0016020">
    <property type="term" value="C:membrane"/>
    <property type="evidence" value="ECO:0007669"/>
    <property type="project" value="InterPro"/>
</dbReference>
<accession>A0A4R3Z8C0</accession>
<protein>
    <submittedName>
        <fullName evidence="4">Stage V sporulation protein AF</fullName>
    </submittedName>
</protein>
<dbReference type="AlphaFoldDB" id="A0A4R3Z8C0"/>
<feature type="transmembrane region" description="Helical" evidence="3">
    <location>
        <begin position="311"/>
        <end position="331"/>
    </location>
</feature>
<sequence>MNDSYDLKQRVLNFRGRLIYLCFLASLSNDTLISRLVEGIENNQGKDLENCLNMGDVEIVKTNDIQNIQYALMCGNCALFDGETTYVMDTKNYPNRSIEEPETEKSVRGAKDGFNESILNNTGLLRRRLKSVELCFHKETIGTKNPMDIAVAYLEDKVDCQVLNQVLSRIQEIRAQELIMSDRAIEELLLDQGYNPFPLVRYSERPDIVATHIQHGYIAILCDTSSSVLMLPTTIFEILEHVEEHRQTPLIGTFIRLIRLSAVLLSIYLVPIWALAVSFMQWDWTFFVQILLVELSIELLRIATIHTPESISNAMGLIAALLLGQFAIDLGFFSEEILLFCAVGSIGGFATPNYELSLTNKYIKVMMILSVMFLNIFGFVIFNICLWIYLARLKPFGMSYLYPLIPFDFKAFIQFLIRKPKKGK</sequence>
<keyword evidence="3" id="KW-0812">Transmembrane</keyword>
<comment type="similarity">
    <text evidence="1">Belongs to the GerABKA family.</text>
</comment>
<evidence type="ECO:0000256" key="1">
    <source>
        <dbReference type="ARBA" id="ARBA00005278"/>
    </source>
</evidence>
<evidence type="ECO:0000256" key="3">
    <source>
        <dbReference type="SAM" id="Phobius"/>
    </source>
</evidence>
<evidence type="ECO:0000256" key="2">
    <source>
        <dbReference type="ARBA" id="ARBA00023136"/>
    </source>
</evidence>
<dbReference type="Proteomes" id="UP000295515">
    <property type="component" value="Unassembled WGS sequence"/>
</dbReference>
<feature type="transmembrane region" description="Helical" evidence="3">
    <location>
        <begin position="257"/>
        <end position="280"/>
    </location>
</feature>
<evidence type="ECO:0000313" key="5">
    <source>
        <dbReference type="Proteomes" id="UP000295515"/>
    </source>
</evidence>
<dbReference type="GO" id="GO:0009847">
    <property type="term" value="P:spore germination"/>
    <property type="evidence" value="ECO:0007669"/>
    <property type="project" value="InterPro"/>
</dbReference>
<keyword evidence="2 3" id="KW-0472">Membrane</keyword>
<dbReference type="PANTHER" id="PTHR22550">
    <property type="entry name" value="SPORE GERMINATION PROTEIN"/>
    <property type="match status" value="1"/>
</dbReference>
<keyword evidence="5" id="KW-1185">Reference proteome</keyword>
<comment type="caution">
    <text evidence="4">The sequence shown here is derived from an EMBL/GenBank/DDBJ whole genome shotgun (WGS) entry which is preliminary data.</text>
</comment>
<dbReference type="RefSeq" id="WP_066447394.1">
    <property type="nucleotide sequence ID" value="NZ_JANKBF010000002.1"/>
</dbReference>
<feature type="transmembrane region" description="Helical" evidence="3">
    <location>
        <begin position="337"/>
        <end position="354"/>
    </location>
</feature>
<dbReference type="EMBL" id="SMCQ01000001">
    <property type="protein sequence ID" value="TCW02829.1"/>
    <property type="molecule type" value="Genomic_DNA"/>
</dbReference>
<proteinExistence type="inferred from homology"/>
<feature type="transmembrane region" description="Helical" evidence="3">
    <location>
        <begin position="366"/>
        <end position="390"/>
    </location>
</feature>
<dbReference type="InterPro" id="IPR050768">
    <property type="entry name" value="UPF0353/GerABKA_families"/>
</dbReference>
<dbReference type="PIRSF" id="PIRSF005690">
    <property type="entry name" value="GerBA"/>
    <property type="match status" value="1"/>
</dbReference>
<gene>
    <name evidence="4" type="ORF">EDD60_101133</name>
</gene>
<dbReference type="GeneID" id="98913958"/>
<organism evidence="4 5">
    <name type="scientific">Longibaculum muris</name>
    <dbReference type="NCBI Taxonomy" id="1796628"/>
    <lineage>
        <taxon>Bacteria</taxon>
        <taxon>Bacillati</taxon>
        <taxon>Bacillota</taxon>
        <taxon>Erysipelotrichia</taxon>
        <taxon>Erysipelotrichales</taxon>
        <taxon>Coprobacillaceae</taxon>
        <taxon>Longibaculum</taxon>
    </lineage>
</organism>
<reference evidence="4 5" key="1">
    <citation type="submission" date="2019-03" db="EMBL/GenBank/DDBJ databases">
        <title>Genomic Encyclopedia of Type Strains, Phase IV (KMG-IV): sequencing the most valuable type-strain genomes for metagenomic binning, comparative biology and taxonomic classification.</title>
        <authorList>
            <person name="Goeker M."/>
        </authorList>
    </citation>
    <scope>NUCLEOTIDE SEQUENCE [LARGE SCALE GENOMIC DNA]</scope>
    <source>
        <strain evidence="4 5">DSM 29487</strain>
    </source>
</reference>
<evidence type="ECO:0000313" key="4">
    <source>
        <dbReference type="EMBL" id="TCW02829.1"/>
    </source>
</evidence>
<dbReference type="InterPro" id="IPR004995">
    <property type="entry name" value="Spore_Ger"/>
</dbReference>
<keyword evidence="3" id="KW-1133">Transmembrane helix</keyword>